<name>A0ABQ6FA69_9RHOO</name>
<dbReference type="InterPro" id="IPR036291">
    <property type="entry name" value="NAD(P)-bd_dom_sf"/>
</dbReference>
<dbReference type="CDD" id="cd05271">
    <property type="entry name" value="NDUFA9_like_SDR_a"/>
    <property type="match status" value="1"/>
</dbReference>
<keyword evidence="3" id="KW-1185">Reference proteome</keyword>
<dbReference type="InterPro" id="IPR051207">
    <property type="entry name" value="ComplexI_NDUFA9_subunit"/>
</dbReference>
<reference evidence="3" key="1">
    <citation type="journal article" date="2019" name="Int. J. Syst. Evol. Microbiol.">
        <title>The Global Catalogue of Microorganisms (GCM) 10K type strain sequencing project: providing services to taxonomists for standard genome sequencing and annotation.</title>
        <authorList>
            <consortium name="The Broad Institute Genomics Platform"/>
            <consortium name="The Broad Institute Genome Sequencing Center for Infectious Disease"/>
            <person name="Wu L."/>
            <person name="Ma J."/>
        </authorList>
    </citation>
    <scope>NUCLEOTIDE SEQUENCE [LARGE SCALE GENOMIC DNA]</scope>
    <source>
        <strain evidence="3">NBRC 102407</strain>
    </source>
</reference>
<dbReference type="InterPro" id="IPR001509">
    <property type="entry name" value="Epimerase_deHydtase"/>
</dbReference>
<dbReference type="Proteomes" id="UP001157167">
    <property type="component" value="Unassembled WGS sequence"/>
</dbReference>
<accession>A0ABQ6FA69</accession>
<evidence type="ECO:0000313" key="3">
    <source>
        <dbReference type="Proteomes" id="UP001157167"/>
    </source>
</evidence>
<dbReference type="PANTHER" id="PTHR12126">
    <property type="entry name" value="NADH-UBIQUINONE OXIDOREDUCTASE 39 KDA SUBUNIT-RELATED"/>
    <property type="match status" value="1"/>
</dbReference>
<dbReference type="PANTHER" id="PTHR12126:SF11">
    <property type="entry name" value="NADH DEHYDROGENASE [UBIQUINONE] 1 ALPHA SUBCOMPLEX SUBUNIT 9, MITOCHONDRIAL"/>
    <property type="match status" value="1"/>
</dbReference>
<dbReference type="Gene3D" id="3.40.50.720">
    <property type="entry name" value="NAD(P)-binding Rossmann-like Domain"/>
    <property type="match status" value="1"/>
</dbReference>
<sequence length="318" mass="33547">MPLPRKILLVGGSGFVGTAIAERLTRDGVSLIVPTRRLANASHLRVLPSTEVVEADVFDPAALASLMEGVDGVVSLVGVLHSSPGTPWGPAFARAHVELPTKLVAAARAAGVGRIVHVSALGADPAGPSEYQRSKAAGEAAIRAGSPDVAWTILRPSVIFGPGDSFLNLFASLVRRFPLMPLGGASARFQPVYVGDVANVVAECLERQDAVGQTFELAGPQVYTLRQLVEYVGLLTGFRRPVIPLPEGLAMLQAAVLECLPGTLMSRDNVRSMRADNVASGAPQPWGRRPTSLEAIAPCYLGTVNKRGRLDAAQLRRD</sequence>
<dbReference type="EMBL" id="BSPX01000024">
    <property type="protein sequence ID" value="GLT22443.1"/>
    <property type="molecule type" value="Genomic_DNA"/>
</dbReference>
<evidence type="ECO:0000313" key="2">
    <source>
        <dbReference type="EMBL" id="GLT22443.1"/>
    </source>
</evidence>
<dbReference type="SUPFAM" id="SSF51735">
    <property type="entry name" value="NAD(P)-binding Rossmann-fold domains"/>
    <property type="match status" value="1"/>
</dbReference>
<proteinExistence type="predicted"/>
<comment type="caution">
    <text evidence="2">The sequence shown here is derived from an EMBL/GenBank/DDBJ whole genome shotgun (WGS) entry which is preliminary data.</text>
</comment>
<organism evidence="2 3">
    <name type="scientific">Zoogloea oryzae</name>
    <dbReference type="NCBI Taxonomy" id="310767"/>
    <lineage>
        <taxon>Bacteria</taxon>
        <taxon>Pseudomonadati</taxon>
        <taxon>Pseudomonadota</taxon>
        <taxon>Betaproteobacteria</taxon>
        <taxon>Rhodocyclales</taxon>
        <taxon>Zoogloeaceae</taxon>
        <taxon>Zoogloea</taxon>
    </lineage>
</organism>
<protein>
    <submittedName>
        <fullName evidence="2">Complex I NDUFA9 subunit family protein</fullName>
    </submittedName>
</protein>
<dbReference type="Pfam" id="PF01370">
    <property type="entry name" value="Epimerase"/>
    <property type="match status" value="1"/>
</dbReference>
<evidence type="ECO:0000259" key="1">
    <source>
        <dbReference type="Pfam" id="PF01370"/>
    </source>
</evidence>
<gene>
    <name evidence="2" type="ORF">GCM10007933_19020</name>
</gene>
<feature type="domain" description="NAD-dependent epimerase/dehydratase" evidence="1">
    <location>
        <begin position="7"/>
        <end position="215"/>
    </location>
</feature>
<dbReference type="RefSeq" id="WP_284187756.1">
    <property type="nucleotide sequence ID" value="NZ_BSPX01000024.1"/>
</dbReference>